<organism evidence="4 5">
    <name type="scientific">Aspergillus glaucus CBS 516.65</name>
    <dbReference type="NCBI Taxonomy" id="1160497"/>
    <lineage>
        <taxon>Eukaryota</taxon>
        <taxon>Fungi</taxon>
        <taxon>Dikarya</taxon>
        <taxon>Ascomycota</taxon>
        <taxon>Pezizomycotina</taxon>
        <taxon>Eurotiomycetes</taxon>
        <taxon>Eurotiomycetidae</taxon>
        <taxon>Eurotiales</taxon>
        <taxon>Aspergillaceae</taxon>
        <taxon>Aspergillus</taxon>
        <taxon>Aspergillus subgen. Aspergillus</taxon>
    </lineage>
</organism>
<dbReference type="GeneID" id="34465910"/>
<comment type="similarity">
    <text evidence="1">Belongs to the 3-beta-HSD family.</text>
</comment>
<dbReference type="AlphaFoldDB" id="A0A1L9VXP9"/>
<dbReference type="GO" id="GO:0006694">
    <property type="term" value="P:steroid biosynthetic process"/>
    <property type="evidence" value="ECO:0007669"/>
    <property type="project" value="InterPro"/>
</dbReference>
<keyword evidence="2" id="KW-0560">Oxidoreductase</keyword>
<gene>
    <name evidence="4" type="ORF">ASPGLDRAFT_730479</name>
</gene>
<dbReference type="PANTHER" id="PTHR43245:SF51">
    <property type="entry name" value="SHORT CHAIN DEHYDROGENASE_REDUCTASE FAMILY 42E, MEMBER 2"/>
    <property type="match status" value="1"/>
</dbReference>
<sequence length="399" mass="45478">MTTSGEHNLGIVLVTGGSGGLASQILELFSQRGCTHLHSIDLRQPRHHLDNVTYHEADLTGMAVIRLIFTKIKSDVVIHTASPKFDAKRDILYKVNVEGTRTLLKIAKESRTRSFVYRRSASVINDGKTDLRDANETFPVITGDQQPEFYTHTKALTDTEVQPQNRAPNAPYFLICAIRPSGIFGVGDLVVISGILDAYYKGKTWVQLGSNKNPFNFTENTNVAHAHYLAVVALFKQHDEQSQPTPNEKIDGEAFFITNDEPHCFWDFTRLVWRYAGDTTCPEDIWTITRPWAFLIAVALEWIFWALRLGEPPLTRTKFRLSYMTRYFCMDKAKTRLWYKPLVGLEEGLRVAVEDCVRRRQEKQNGTQKASRWVNGFMSWTRVSTPKNMKIDSSDGIKL</sequence>
<dbReference type="InterPro" id="IPR036291">
    <property type="entry name" value="NAD(P)-bd_dom_sf"/>
</dbReference>
<accession>A0A1L9VXP9</accession>
<dbReference type="STRING" id="1160497.A0A1L9VXP9"/>
<evidence type="ECO:0000313" key="5">
    <source>
        <dbReference type="Proteomes" id="UP000184300"/>
    </source>
</evidence>
<evidence type="ECO:0000256" key="2">
    <source>
        <dbReference type="ARBA" id="ARBA00023002"/>
    </source>
</evidence>
<dbReference type="OrthoDB" id="10058185at2759"/>
<dbReference type="RefSeq" id="XP_022405366.1">
    <property type="nucleotide sequence ID" value="XM_022549650.1"/>
</dbReference>
<dbReference type="SUPFAM" id="SSF51735">
    <property type="entry name" value="NAD(P)-binding Rossmann-fold domains"/>
    <property type="match status" value="1"/>
</dbReference>
<name>A0A1L9VXP9_ASPGL</name>
<dbReference type="EMBL" id="KV878889">
    <property type="protein sequence ID" value="OJJ88690.1"/>
    <property type="molecule type" value="Genomic_DNA"/>
</dbReference>
<reference evidence="5" key="1">
    <citation type="journal article" date="2017" name="Genome Biol.">
        <title>Comparative genomics reveals high biological diversity and specific adaptations in the industrially and medically important fungal genus Aspergillus.</title>
        <authorList>
            <person name="de Vries R.P."/>
            <person name="Riley R."/>
            <person name="Wiebenga A."/>
            <person name="Aguilar-Osorio G."/>
            <person name="Amillis S."/>
            <person name="Uchima C.A."/>
            <person name="Anderluh G."/>
            <person name="Asadollahi M."/>
            <person name="Askin M."/>
            <person name="Barry K."/>
            <person name="Battaglia E."/>
            <person name="Bayram O."/>
            <person name="Benocci T."/>
            <person name="Braus-Stromeyer S.A."/>
            <person name="Caldana C."/>
            <person name="Canovas D."/>
            <person name="Cerqueira G.C."/>
            <person name="Chen F."/>
            <person name="Chen W."/>
            <person name="Choi C."/>
            <person name="Clum A."/>
            <person name="Dos Santos R.A."/>
            <person name="Damasio A.R."/>
            <person name="Diallinas G."/>
            <person name="Emri T."/>
            <person name="Fekete E."/>
            <person name="Flipphi M."/>
            <person name="Freyberg S."/>
            <person name="Gallo A."/>
            <person name="Gournas C."/>
            <person name="Habgood R."/>
            <person name="Hainaut M."/>
            <person name="Harispe M.L."/>
            <person name="Henrissat B."/>
            <person name="Hilden K.S."/>
            <person name="Hope R."/>
            <person name="Hossain A."/>
            <person name="Karabika E."/>
            <person name="Karaffa L."/>
            <person name="Karanyi Z."/>
            <person name="Krasevec N."/>
            <person name="Kuo A."/>
            <person name="Kusch H."/>
            <person name="LaButti K."/>
            <person name="Lagendijk E.L."/>
            <person name="Lapidus A."/>
            <person name="Levasseur A."/>
            <person name="Lindquist E."/>
            <person name="Lipzen A."/>
            <person name="Logrieco A.F."/>
            <person name="MacCabe A."/>
            <person name="Maekelae M.R."/>
            <person name="Malavazi I."/>
            <person name="Melin P."/>
            <person name="Meyer V."/>
            <person name="Mielnichuk N."/>
            <person name="Miskei M."/>
            <person name="Molnar A.P."/>
            <person name="Mule G."/>
            <person name="Ngan C.Y."/>
            <person name="Orejas M."/>
            <person name="Orosz E."/>
            <person name="Ouedraogo J.P."/>
            <person name="Overkamp K.M."/>
            <person name="Park H.-S."/>
            <person name="Perrone G."/>
            <person name="Piumi F."/>
            <person name="Punt P.J."/>
            <person name="Ram A.F."/>
            <person name="Ramon A."/>
            <person name="Rauscher S."/>
            <person name="Record E."/>
            <person name="Riano-Pachon D.M."/>
            <person name="Robert V."/>
            <person name="Roehrig J."/>
            <person name="Ruller R."/>
            <person name="Salamov A."/>
            <person name="Salih N.S."/>
            <person name="Samson R.A."/>
            <person name="Sandor E."/>
            <person name="Sanguinetti M."/>
            <person name="Schuetze T."/>
            <person name="Sepcic K."/>
            <person name="Shelest E."/>
            <person name="Sherlock G."/>
            <person name="Sophianopoulou V."/>
            <person name="Squina F.M."/>
            <person name="Sun H."/>
            <person name="Susca A."/>
            <person name="Todd R.B."/>
            <person name="Tsang A."/>
            <person name="Unkles S.E."/>
            <person name="van de Wiele N."/>
            <person name="van Rossen-Uffink D."/>
            <person name="Oliveira J.V."/>
            <person name="Vesth T.C."/>
            <person name="Visser J."/>
            <person name="Yu J.-H."/>
            <person name="Zhou M."/>
            <person name="Andersen M.R."/>
            <person name="Archer D.B."/>
            <person name="Baker S.E."/>
            <person name="Benoit I."/>
            <person name="Brakhage A.A."/>
            <person name="Braus G.H."/>
            <person name="Fischer R."/>
            <person name="Frisvad J.C."/>
            <person name="Goldman G.H."/>
            <person name="Houbraken J."/>
            <person name="Oakley B."/>
            <person name="Pocsi I."/>
            <person name="Scazzocchio C."/>
            <person name="Seiboth B."/>
            <person name="vanKuyk P.A."/>
            <person name="Wortman J."/>
            <person name="Dyer P.S."/>
            <person name="Grigoriev I.V."/>
        </authorList>
    </citation>
    <scope>NUCLEOTIDE SEQUENCE [LARGE SCALE GENOMIC DNA]</scope>
    <source>
        <strain evidence="5">CBS 516.65</strain>
    </source>
</reference>
<dbReference type="Gene3D" id="3.40.50.720">
    <property type="entry name" value="NAD(P)-binding Rossmann-like Domain"/>
    <property type="match status" value="1"/>
</dbReference>
<dbReference type="InterPro" id="IPR002225">
    <property type="entry name" value="3Beta_OHSteriod_DH/Estase"/>
</dbReference>
<evidence type="ECO:0000313" key="4">
    <source>
        <dbReference type="EMBL" id="OJJ88690.1"/>
    </source>
</evidence>
<dbReference type="Pfam" id="PF01073">
    <property type="entry name" value="3Beta_HSD"/>
    <property type="match status" value="1"/>
</dbReference>
<dbReference type="PANTHER" id="PTHR43245">
    <property type="entry name" value="BIFUNCTIONAL POLYMYXIN RESISTANCE PROTEIN ARNA"/>
    <property type="match status" value="1"/>
</dbReference>
<dbReference type="InterPro" id="IPR050177">
    <property type="entry name" value="Lipid_A_modif_metabolic_enz"/>
</dbReference>
<keyword evidence="5" id="KW-1185">Reference proteome</keyword>
<evidence type="ECO:0000256" key="1">
    <source>
        <dbReference type="ARBA" id="ARBA00009219"/>
    </source>
</evidence>
<evidence type="ECO:0000259" key="3">
    <source>
        <dbReference type="Pfam" id="PF01073"/>
    </source>
</evidence>
<dbReference type="VEuPathDB" id="FungiDB:ASPGLDRAFT_730479"/>
<dbReference type="GO" id="GO:0016616">
    <property type="term" value="F:oxidoreductase activity, acting on the CH-OH group of donors, NAD or NADP as acceptor"/>
    <property type="evidence" value="ECO:0007669"/>
    <property type="project" value="InterPro"/>
</dbReference>
<dbReference type="Proteomes" id="UP000184300">
    <property type="component" value="Unassembled WGS sequence"/>
</dbReference>
<protein>
    <recommendedName>
        <fullName evidence="3">3-beta hydroxysteroid dehydrogenase/isomerase domain-containing protein</fullName>
    </recommendedName>
</protein>
<proteinExistence type="inferred from homology"/>
<feature type="domain" description="3-beta hydroxysteroid dehydrogenase/isomerase" evidence="3">
    <location>
        <begin position="13"/>
        <end position="277"/>
    </location>
</feature>